<proteinExistence type="predicted"/>
<protein>
    <submittedName>
        <fullName evidence="2">CubicO group peptidase (Beta-lactamase class C family)</fullName>
    </submittedName>
</protein>
<gene>
    <name evidence="2" type="ORF">DES40_2586</name>
</gene>
<dbReference type="RefSeq" id="WP_121102776.1">
    <property type="nucleotide sequence ID" value="NZ_RBII01000002.1"/>
</dbReference>
<dbReference type="AlphaFoldDB" id="A0A420WFL5"/>
<dbReference type="Gene3D" id="3.40.710.10">
    <property type="entry name" value="DD-peptidase/beta-lactamase superfamily"/>
    <property type="match status" value="1"/>
</dbReference>
<dbReference type="SUPFAM" id="SSF56601">
    <property type="entry name" value="beta-lactamase/transpeptidase-like"/>
    <property type="match status" value="1"/>
</dbReference>
<comment type="caution">
    <text evidence="2">The sequence shown here is derived from an EMBL/GenBank/DDBJ whole genome shotgun (WGS) entry which is preliminary data.</text>
</comment>
<dbReference type="PANTHER" id="PTHR43319:SF3">
    <property type="entry name" value="BETA-LACTAMASE-RELATED DOMAIN-CONTAINING PROTEIN"/>
    <property type="match status" value="1"/>
</dbReference>
<dbReference type="InterPro" id="IPR012338">
    <property type="entry name" value="Beta-lactam/transpept-like"/>
</dbReference>
<dbReference type="PANTHER" id="PTHR43319">
    <property type="entry name" value="BETA-LACTAMASE-RELATED"/>
    <property type="match status" value="1"/>
</dbReference>
<evidence type="ECO:0000313" key="2">
    <source>
        <dbReference type="EMBL" id="RKQ69777.1"/>
    </source>
</evidence>
<dbReference type="InterPro" id="IPR001466">
    <property type="entry name" value="Beta-lactam-related"/>
</dbReference>
<dbReference type="InParanoid" id="A0A420WFL5"/>
<evidence type="ECO:0000259" key="1">
    <source>
        <dbReference type="Pfam" id="PF00144"/>
    </source>
</evidence>
<reference evidence="2 3" key="1">
    <citation type="submission" date="2018-10" db="EMBL/GenBank/DDBJ databases">
        <title>Genomic Encyclopedia of Type Strains, Phase IV (KMG-IV): sequencing the most valuable type-strain genomes for metagenomic binning, comparative biology and taxonomic classification.</title>
        <authorList>
            <person name="Goeker M."/>
        </authorList>
    </citation>
    <scope>NUCLEOTIDE SEQUENCE [LARGE SCALE GENOMIC DNA]</scope>
    <source>
        <strain evidence="2 3">DSM 22008</strain>
    </source>
</reference>
<sequence>MTDTPFDIFAVAGLETAVSAFKTNFSDDDELGAQFCLMRDGETLLDLKGGWTDRAKTKAVTSETLFSVYSSGKALAALVIAWLAENDRLGYNQIVATLWPEFAQHGKGDLTIAEVMSHQSGLSGITDDTFKPTDWLDWDKTINTLAAQKPIFPPTSQSGYHPLTYGFLAGEIARLADKDLRSLGTILRKELAEPFGADVWIGLPESEHERCAQMMKPKKLPDLGELNTATRAAFLQPWSSSGGVSVKAWREAEMAGSNGHASARGLATLMQILINGRCGESHILSEDTLEAFRKPRINGPDLVLPFNLTFAAGVMYNPPNYFYGTGEKTLGHSGWGGSCVFADPDTGLHGAYVMNRQQNSLLGDQRPRRIIDAVYSAL</sequence>
<dbReference type="Pfam" id="PF00144">
    <property type="entry name" value="Beta-lactamase"/>
    <property type="match status" value="1"/>
</dbReference>
<keyword evidence="3" id="KW-1185">Reference proteome</keyword>
<dbReference type="EMBL" id="RBII01000002">
    <property type="protein sequence ID" value="RKQ69777.1"/>
    <property type="molecule type" value="Genomic_DNA"/>
</dbReference>
<evidence type="ECO:0000313" key="3">
    <source>
        <dbReference type="Proteomes" id="UP000282211"/>
    </source>
</evidence>
<name>A0A420WFL5_9PROT</name>
<dbReference type="OrthoDB" id="5705574at2"/>
<dbReference type="Proteomes" id="UP000282211">
    <property type="component" value="Unassembled WGS sequence"/>
</dbReference>
<accession>A0A420WFL5</accession>
<feature type="domain" description="Beta-lactamase-related" evidence="1">
    <location>
        <begin position="27"/>
        <end position="373"/>
    </location>
</feature>
<dbReference type="InterPro" id="IPR052907">
    <property type="entry name" value="Beta-lactamase/esterase"/>
</dbReference>
<organism evidence="2 3">
    <name type="scientific">Litorimonas taeanensis</name>
    <dbReference type="NCBI Taxonomy" id="568099"/>
    <lineage>
        <taxon>Bacteria</taxon>
        <taxon>Pseudomonadati</taxon>
        <taxon>Pseudomonadota</taxon>
        <taxon>Alphaproteobacteria</taxon>
        <taxon>Maricaulales</taxon>
        <taxon>Robiginitomaculaceae</taxon>
    </lineage>
</organism>